<name>A0A8E2ENE6_9PEZI</name>
<organism evidence="2 3">
    <name type="scientific">Glonium stellatum</name>
    <dbReference type="NCBI Taxonomy" id="574774"/>
    <lineage>
        <taxon>Eukaryota</taxon>
        <taxon>Fungi</taxon>
        <taxon>Dikarya</taxon>
        <taxon>Ascomycota</taxon>
        <taxon>Pezizomycotina</taxon>
        <taxon>Dothideomycetes</taxon>
        <taxon>Pleosporomycetidae</taxon>
        <taxon>Gloniales</taxon>
        <taxon>Gloniaceae</taxon>
        <taxon>Glonium</taxon>
    </lineage>
</organism>
<proteinExistence type="predicted"/>
<gene>
    <name evidence="2" type="ORF">AOQ84DRAFT_369873</name>
</gene>
<protein>
    <submittedName>
        <fullName evidence="2">Uncharacterized protein</fullName>
    </submittedName>
</protein>
<sequence>MAVVEIVNIRKSEVRPSTKKVTARKPRVSVDDDEYDREETDTDENEDALEYSDGEEEKEQARLEKAVKDDKRFKLSKARLNYRMKAAASLTIQPVIDMSTTANDFGAKKKVIECANGELVCVGWRGNEKLYGPAETNNGDLLPCDCVICVAQRRNAKLIEEGELRSGYKRYLQTVGVGKKLGDGSVQSSAGNGVA</sequence>
<evidence type="ECO:0000256" key="1">
    <source>
        <dbReference type="SAM" id="MobiDB-lite"/>
    </source>
</evidence>
<evidence type="ECO:0000313" key="3">
    <source>
        <dbReference type="Proteomes" id="UP000250140"/>
    </source>
</evidence>
<dbReference type="AlphaFoldDB" id="A0A8E2ENE6"/>
<evidence type="ECO:0000313" key="2">
    <source>
        <dbReference type="EMBL" id="OCL01706.1"/>
    </source>
</evidence>
<accession>A0A8E2ENE6</accession>
<dbReference type="EMBL" id="KV751088">
    <property type="protein sequence ID" value="OCL01706.1"/>
    <property type="molecule type" value="Genomic_DNA"/>
</dbReference>
<reference evidence="2 3" key="1">
    <citation type="journal article" date="2016" name="Nat. Commun.">
        <title>Ectomycorrhizal ecology is imprinted in the genome of the dominant symbiotic fungus Cenococcum geophilum.</title>
        <authorList>
            <consortium name="DOE Joint Genome Institute"/>
            <person name="Peter M."/>
            <person name="Kohler A."/>
            <person name="Ohm R.A."/>
            <person name="Kuo A."/>
            <person name="Krutzmann J."/>
            <person name="Morin E."/>
            <person name="Arend M."/>
            <person name="Barry K.W."/>
            <person name="Binder M."/>
            <person name="Choi C."/>
            <person name="Clum A."/>
            <person name="Copeland A."/>
            <person name="Grisel N."/>
            <person name="Haridas S."/>
            <person name="Kipfer T."/>
            <person name="LaButti K."/>
            <person name="Lindquist E."/>
            <person name="Lipzen A."/>
            <person name="Maire R."/>
            <person name="Meier B."/>
            <person name="Mihaltcheva S."/>
            <person name="Molinier V."/>
            <person name="Murat C."/>
            <person name="Poggeler S."/>
            <person name="Quandt C.A."/>
            <person name="Sperisen C."/>
            <person name="Tritt A."/>
            <person name="Tisserant E."/>
            <person name="Crous P.W."/>
            <person name="Henrissat B."/>
            <person name="Nehls U."/>
            <person name="Egli S."/>
            <person name="Spatafora J.W."/>
            <person name="Grigoriev I.V."/>
            <person name="Martin F.M."/>
        </authorList>
    </citation>
    <scope>NUCLEOTIDE SEQUENCE [LARGE SCALE GENOMIC DNA]</scope>
    <source>
        <strain evidence="2 3">CBS 207.34</strain>
    </source>
</reference>
<dbReference type="Proteomes" id="UP000250140">
    <property type="component" value="Unassembled WGS sequence"/>
</dbReference>
<keyword evidence="3" id="KW-1185">Reference proteome</keyword>
<feature type="compositionally biased region" description="Basic residues" evidence="1">
    <location>
        <begin position="17"/>
        <end position="27"/>
    </location>
</feature>
<feature type="compositionally biased region" description="Acidic residues" evidence="1">
    <location>
        <begin position="31"/>
        <end position="58"/>
    </location>
</feature>
<feature type="region of interest" description="Disordered" evidence="1">
    <location>
        <begin position="15"/>
        <end position="58"/>
    </location>
</feature>